<protein>
    <recommendedName>
        <fullName evidence="5">EF-hand domain-containing protein</fullName>
    </recommendedName>
</protein>
<feature type="domain" description="EF-hand" evidence="5">
    <location>
        <begin position="78"/>
        <end position="113"/>
    </location>
</feature>
<dbReference type="PROSITE" id="PS50222">
    <property type="entry name" value="EF_HAND_2"/>
    <property type="match status" value="4"/>
</dbReference>
<keyword evidence="3" id="KW-0677">Repeat</keyword>
<dbReference type="EMBL" id="VOIH02000008">
    <property type="protein sequence ID" value="KAF3439970.1"/>
    <property type="molecule type" value="Genomic_DNA"/>
</dbReference>
<dbReference type="GO" id="GO:0005737">
    <property type="term" value="C:cytoplasm"/>
    <property type="evidence" value="ECO:0007669"/>
    <property type="project" value="UniProtKB-ARBA"/>
</dbReference>
<dbReference type="InterPro" id="IPR039647">
    <property type="entry name" value="EF_hand_pair_protein_CML-like"/>
</dbReference>
<dbReference type="InterPro" id="IPR018247">
    <property type="entry name" value="EF_Hand_1_Ca_BS"/>
</dbReference>
<sequence>MLGCFRIRLKGLHGRAMERRKPSKLSSSLDVSNSGFAAMEVSNQFKHIFEVIDENGDGKISPFELSEVLFCLGYKRSTATKEAEGMLRAMDGNGDGFIDMDEFMEAVERTTGSGSSGSEEEEDHLMDAFDIFDIDRNGKISAQELQLVLVRLGCSKCSLEECSRMIKGVDKDGDGFVDFDEFRLMMTNGAS</sequence>
<dbReference type="InterPro" id="IPR002048">
    <property type="entry name" value="EF_hand_dom"/>
</dbReference>
<dbReference type="SMART" id="SM00054">
    <property type="entry name" value="EFh"/>
    <property type="match status" value="4"/>
</dbReference>
<evidence type="ECO:0000256" key="2">
    <source>
        <dbReference type="ARBA" id="ARBA00022723"/>
    </source>
</evidence>
<proteinExistence type="predicted"/>
<keyword evidence="4" id="KW-0106">Calcium</keyword>
<evidence type="ECO:0000259" key="5">
    <source>
        <dbReference type="PROSITE" id="PS50222"/>
    </source>
</evidence>
<dbReference type="Pfam" id="PF13499">
    <property type="entry name" value="EF-hand_7"/>
    <property type="match status" value="2"/>
</dbReference>
<accession>A0A8K0DZ28</accession>
<feature type="domain" description="EF-hand" evidence="5">
    <location>
        <begin position="157"/>
        <end position="191"/>
    </location>
</feature>
<name>A0A8K0DZ28_9ROSA</name>
<keyword evidence="7" id="KW-1185">Reference proteome</keyword>
<dbReference type="SUPFAM" id="SSF47473">
    <property type="entry name" value="EF-hand"/>
    <property type="match status" value="1"/>
</dbReference>
<comment type="caution">
    <text evidence="6">The sequence shown here is derived from an EMBL/GenBank/DDBJ whole genome shotgun (WGS) entry which is preliminary data.</text>
</comment>
<evidence type="ECO:0000256" key="4">
    <source>
        <dbReference type="ARBA" id="ARBA00022837"/>
    </source>
</evidence>
<keyword evidence="2" id="KW-0479">Metal-binding</keyword>
<dbReference type="CDD" id="cd00051">
    <property type="entry name" value="EFh"/>
    <property type="match status" value="2"/>
</dbReference>
<dbReference type="AlphaFoldDB" id="A0A8K0DZ28"/>
<dbReference type="Proteomes" id="UP000796880">
    <property type="component" value="Unassembled WGS sequence"/>
</dbReference>
<organism evidence="6 7">
    <name type="scientific">Rhamnella rubrinervis</name>
    <dbReference type="NCBI Taxonomy" id="2594499"/>
    <lineage>
        <taxon>Eukaryota</taxon>
        <taxon>Viridiplantae</taxon>
        <taxon>Streptophyta</taxon>
        <taxon>Embryophyta</taxon>
        <taxon>Tracheophyta</taxon>
        <taxon>Spermatophyta</taxon>
        <taxon>Magnoliopsida</taxon>
        <taxon>eudicotyledons</taxon>
        <taxon>Gunneridae</taxon>
        <taxon>Pentapetalae</taxon>
        <taxon>rosids</taxon>
        <taxon>fabids</taxon>
        <taxon>Rosales</taxon>
        <taxon>Rhamnaceae</taxon>
        <taxon>rhamnoid group</taxon>
        <taxon>Rhamneae</taxon>
        <taxon>Rhamnella</taxon>
    </lineage>
</organism>
<feature type="domain" description="EF-hand" evidence="5">
    <location>
        <begin position="40"/>
        <end position="75"/>
    </location>
</feature>
<feature type="domain" description="EF-hand" evidence="5">
    <location>
        <begin position="120"/>
        <end position="155"/>
    </location>
</feature>
<reference evidence="6" key="1">
    <citation type="submission" date="2020-03" db="EMBL/GenBank/DDBJ databases">
        <title>A high-quality chromosome-level genome assembly of a woody plant with both climbing and erect habits, Rhamnella rubrinervis.</title>
        <authorList>
            <person name="Lu Z."/>
            <person name="Yang Y."/>
            <person name="Zhu X."/>
            <person name="Sun Y."/>
        </authorList>
    </citation>
    <scope>NUCLEOTIDE SEQUENCE</scope>
    <source>
        <strain evidence="6">BYM</strain>
        <tissue evidence="6">Leaf</tissue>
    </source>
</reference>
<evidence type="ECO:0000313" key="6">
    <source>
        <dbReference type="EMBL" id="KAF3439970.1"/>
    </source>
</evidence>
<evidence type="ECO:0000256" key="1">
    <source>
        <dbReference type="ARBA" id="ARBA00003291"/>
    </source>
</evidence>
<evidence type="ECO:0000313" key="7">
    <source>
        <dbReference type="Proteomes" id="UP000796880"/>
    </source>
</evidence>
<dbReference type="PANTHER" id="PTHR10891">
    <property type="entry name" value="EF-HAND CALCIUM-BINDING DOMAIN CONTAINING PROTEIN"/>
    <property type="match status" value="1"/>
</dbReference>
<dbReference type="FunFam" id="1.10.238.10:FF:000089">
    <property type="entry name" value="calmodulin-like protein 3"/>
    <property type="match status" value="1"/>
</dbReference>
<comment type="function">
    <text evidence="1">Potential calcium sensor.</text>
</comment>
<dbReference type="PROSITE" id="PS00018">
    <property type="entry name" value="EF_HAND_1"/>
    <property type="match status" value="4"/>
</dbReference>
<evidence type="ECO:0000256" key="3">
    <source>
        <dbReference type="ARBA" id="ARBA00022737"/>
    </source>
</evidence>
<dbReference type="GO" id="GO:0005509">
    <property type="term" value="F:calcium ion binding"/>
    <property type="evidence" value="ECO:0007669"/>
    <property type="project" value="InterPro"/>
</dbReference>
<dbReference type="OrthoDB" id="26525at2759"/>
<dbReference type="Gene3D" id="1.10.238.10">
    <property type="entry name" value="EF-hand"/>
    <property type="match status" value="2"/>
</dbReference>
<gene>
    <name evidence="6" type="ORF">FNV43_RR18248</name>
</gene>
<dbReference type="InterPro" id="IPR011992">
    <property type="entry name" value="EF-hand-dom_pair"/>
</dbReference>